<dbReference type="PRINTS" id="PR00127">
    <property type="entry name" value="CLPPROTEASEP"/>
</dbReference>
<accession>A0A420W994</accession>
<organism evidence="6 7">
    <name type="scientific">Thermovibrio guaymasensis</name>
    <dbReference type="NCBI Taxonomy" id="240167"/>
    <lineage>
        <taxon>Bacteria</taxon>
        <taxon>Pseudomonadati</taxon>
        <taxon>Aquificota</taxon>
        <taxon>Aquificia</taxon>
        <taxon>Desulfurobacteriales</taxon>
        <taxon>Desulfurobacteriaceae</taxon>
        <taxon>Thermovibrio</taxon>
    </lineage>
</organism>
<evidence type="ECO:0000256" key="2">
    <source>
        <dbReference type="ARBA" id="ARBA00022670"/>
    </source>
</evidence>
<name>A0A420W994_9BACT</name>
<feature type="domain" description="Peptidase S49" evidence="5">
    <location>
        <begin position="91"/>
        <end position="240"/>
    </location>
</feature>
<keyword evidence="3" id="KW-0378">Hydrolase</keyword>
<keyword evidence="2" id="KW-0645">Protease</keyword>
<evidence type="ECO:0000256" key="1">
    <source>
        <dbReference type="ARBA" id="ARBA00008683"/>
    </source>
</evidence>
<dbReference type="Pfam" id="PF01343">
    <property type="entry name" value="Peptidase_S49"/>
    <property type="match status" value="1"/>
</dbReference>
<dbReference type="AlphaFoldDB" id="A0A420W994"/>
<dbReference type="InterPro" id="IPR001907">
    <property type="entry name" value="ClpP"/>
</dbReference>
<dbReference type="NCBIfam" id="TIGR00706">
    <property type="entry name" value="SppA_dom"/>
    <property type="match status" value="1"/>
</dbReference>
<keyword evidence="4" id="KW-0720">Serine protease</keyword>
<dbReference type="GO" id="GO:0004252">
    <property type="term" value="F:serine-type endopeptidase activity"/>
    <property type="evidence" value="ECO:0007669"/>
    <property type="project" value="InterPro"/>
</dbReference>
<evidence type="ECO:0000313" key="6">
    <source>
        <dbReference type="EMBL" id="RKQ63864.1"/>
    </source>
</evidence>
<evidence type="ECO:0000259" key="5">
    <source>
        <dbReference type="Pfam" id="PF01343"/>
    </source>
</evidence>
<evidence type="ECO:0000313" key="7">
    <source>
        <dbReference type="Proteomes" id="UP000280881"/>
    </source>
</evidence>
<dbReference type="InterPro" id="IPR047272">
    <property type="entry name" value="S49_SppA_C"/>
</dbReference>
<dbReference type="GO" id="GO:0006508">
    <property type="term" value="P:proteolysis"/>
    <property type="evidence" value="ECO:0007669"/>
    <property type="project" value="UniProtKB-KW"/>
</dbReference>
<reference evidence="6 7" key="1">
    <citation type="submission" date="2018-10" db="EMBL/GenBank/DDBJ databases">
        <title>Genomic Encyclopedia of Type Strains, Phase IV (KMG-IV): sequencing the most valuable type-strain genomes for metagenomic binning, comparative biology and taxonomic classification.</title>
        <authorList>
            <person name="Goeker M."/>
        </authorList>
    </citation>
    <scope>NUCLEOTIDE SEQUENCE [LARGE SCALE GENOMIC DNA]</scope>
    <source>
        <strain evidence="6 7">DSM 15521</strain>
    </source>
</reference>
<dbReference type="InterPro" id="IPR004635">
    <property type="entry name" value="Pept_S49_SppA"/>
</dbReference>
<proteinExistence type="inferred from homology"/>
<evidence type="ECO:0000256" key="4">
    <source>
        <dbReference type="ARBA" id="ARBA00022825"/>
    </source>
</evidence>
<dbReference type="OrthoDB" id="9764363at2"/>
<dbReference type="EMBL" id="RBIE01000001">
    <property type="protein sequence ID" value="RKQ63864.1"/>
    <property type="molecule type" value="Genomic_DNA"/>
</dbReference>
<dbReference type="RefSeq" id="WP_121170123.1">
    <property type="nucleotide sequence ID" value="NZ_RBIE01000001.1"/>
</dbReference>
<dbReference type="Gene3D" id="3.90.226.10">
    <property type="entry name" value="2-enoyl-CoA Hydratase, Chain A, domain 1"/>
    <property type="match status" value="2"/>
</dbReference>
<gene>
    <name evidence="6" type="ORF">C7457_0748</name>
</gene>
<dbReference type="PANTHER" id="PTHR42987">
    <property type="entry name" value="PEPTIDASE S49"/>
    <property type="match status" value="1"/>
</dbReference>
<dbReference type="Proteomes" id="UP000280881">
    <property type="component" value="Unassembled WGS sequence"/>
</dbReference>
<dbReference type="CDD" id="cd07023">
    <property type="entry name" value="S49_Sppa_N_C"/>
    <property type="match status" value="1"/>
</dbReference>
<dbReference type="SUPFAM" id="SSF52096">
    <property type="entry name" value="ClpP/crotonase"/>
    <property type="match status" value="1"/>
</dbReference>
<dbReference type="PANTHER" id="PTHR42987:SF7">
    <property type="entry name" value="SIGNAL PEPTIDE PEPTIDASE SPPA-RELATED"/>
    <property type="match status" value="1"/>
</dbReference>
<sequence length="289" mass="31544">MRKFKILIFVLLSALFVSAVVGTIFRGTLKGFGVPKIAIVKVYGVINSSDKVVKTLDRLEKDRSIKAVVLRVDSPGGVVGACQEIYEKVKEVKEHKPVVASMGSVAASGGLYISVGATKVVANPGTITGSIGVILQSYNLKELADKLGIKVITVKSGRFKDLLNPFRKPDPESLKIIQELIDDSYQQFVEAVAEGRKLPVEKVKSFADGRIFSGRKAKELGLVDYLGGLDRAVEVARELSGYPNAVKYEVKEKKSLIERVVGKESSSVKNIFKALRGEVEEVKLMYLLN</sequence>
<comment type="similarity">
    <text evidence="1">Belongs to the peptidase S49 family.</text>
</comment>
<evidence type="ECO:0000256" key="3">
    <source>
        <dbReference type="ARBA" id="ARBA00022801"/>
    </source>
</evidence>
<dbReference type="GO" id="GO:0004176">
    <property type="term" value="F:ATP-dependent peptidase activity"/>
    <property type="evidence" value="ECO:0007669"/>
    <property type="project" value="InterPro"/>
</dbReference>
<keyword evidence="7" id="KW-1185">Reference proteome</keyword>
<dbReference type="InterPro" id="IPR029045">
    <property type="entry name" value="ClpP/crotonase-like_dom_sf"/>
</dbReference>
<dbReference type="InterPro" id="IPR002142">
    <property type="entry name" value="Peptidase_S49"/>
</dbReference>
<protein>
    <submittedName>
        <fullName evidence="6">Signal peptide peptidase A</fullName>
    </submittedName>
</protein>
<comment type="caution">
    <text evidence="6">The sequence shown here is derived from an EMBL/GenBank/DDBJ whole genome shotgun (WGS) entry which is preliminary data.</text>
</comment>